<comment type="caution">
    <text evidence="3">The sequence shown here is derived from an EMBL/GenBank/DDBJ whole genome shotgun (WGS) entry which is preliminary data.</text>
</comment>
<dbReference type="Proteomes" id="UP000664164">
    <property type="component" value="Unassembled WGS sequence"/>
</dbReference>
<keyword evidence="3" id="KW-0645">Protease</keyword>
<feature type="transmembrane region" description="Helical" evidence="1">
    <location>
        <begin position="58"/>
        <end position="76"/>
    </location>
</feature>
<dbReference type="InterPro" id="IPR003675">
    <property type="entry name" value="Rce1/LyrA-like_dom"/>
</dbReference>
<keyword evidence="1" id="KW-1133">Transmembrane helix</keyword>
<dbReference type="Pfam" id="PF02517">
    <property type="entry name" value="Rce1-like"/>
    <property type="match status" value="1"/>
</dbReference>
<gene>
    <name evidence="3" type="ORF">J1902_06630</name>
</gene>
<dbReference type="PANTHER" id="PTHR36435">
    <property type="entry name" value="SLR1288 PROTEIN"/>
    <property type="match status" value="1"/>
</dbReference>
<keyword evidence="3" id="KW-0482">Metalloprotease</keyword>
<name>A0A939HB56_9MICC</name>
<sequence>MGTIREPATLYRFNGLDATAAAIYLAFTALFAVASELLEPLLRPVFPDPASESYAVNLVFYTCVGVFAVASARHVVARDVRILGTRPWFTAAMVPASLVAMLVFTAILVAATGTVQSAENQLDIQGLMQQVPPWLMVPLLVVLGPFVEEYLFRHLLIGKLSRHVNIWICCTLSVLVFASIHVVGREGLVLSAVAPYLGMAIVLVAVYVWTGKNLMFSYFVHAAKNLLAVVLIYAVPPEFMDQIQQLQP</sequence>
<dbReference type="GO" id="GO:0080120">
    <property type="term" value="P:CAAX-box protein maturation"/>
    <property type="evidence" value="ECO:0007669"/>
    <property type="project" value="UniProtKB-ARBA"/>
</dbReference>
<evidence type="ECO:0000313" key="4">
    <source>
        <dbReference type="Proteomes" id="UP000664164"/>
    </source>
</evidence>
<evidence type="ECO:0000259" key="2">
    <source>
        <dbReference type="Pfam" id="PF02517"/>
    </source>
</evidence>
<feature type="domain" description="CAAX prenyl protease 2/Lysostaphin resistance protein A-like" evidence="2">
    <location>
        <begin position="132"/>
        <end position="226"/>
    </location>
</feature>
<feature type="transmembrane region" description="Helical" evidence="1">
    <location>
        <begin position="21"/>
        <end position="38"/>
    </location>
</feature>
<feature type="transmembrane region" description="Helical" evidence="1">
    <location>
        <begin position="216"/>
        <end position="235"/>
    </location>
</feature>
<protein>
    <submittedName>
        <fullName evidence="3">CPBP family intramembrane metalloprotease</fullName>
    </submittedName>
</protein>
<keyword evidence="4" id="KW-1185">Reference proteome</keyword>
<feature type="transmembrane region" description="Helical" evidence="1">
    <location>
        <begin position="189"/>
        <end position="209"/>
    </location>
</feature>
<keyword evidence="3" id="KW-0378">Hydrolase</keyword>
<feature type="transmembrane region" description="Helical" evidence="1">
    <location>
        <begin position="88"/>
        <end position="111"/>
    </location>
</feature>
<keyword evidence="1" id="KW-0472">Membrane</keyword>
<feature type="transmembrane region" description="Helical" evidence="1">
    <location>
        <begin position="164"/>
        <end position="183"/>
    </location>
</feature>
<keyword evidence="1" id="KW-0812">Transmembrane</keyword>
<dbReference type="PANTHER" id="PTHR36435:SF1">
    <property type="entry name" value="CAAX AMINO TERMINAL PROTEASE FAMILY PROTEIN"/>
    <property type="match status" value="1"/>
</dbReference>
<dbReference type="EMBL" id="JAFNLL010000012">
    <property type="protein sequence ID" value="MBO1267662.1"/>
    <property type="molecule type" value="Genomic_DNA"/>
</dbReference>
<proteinExistence type="predicted"/>
<accession>A0A939HB56</accession>
<organism evidence="3 4">
    <name type="scientific">Arthrobacter cavernae</name>
    <dbReference type="NCBI Taxonomy" id="2817681"/>
    <lineage>
        <taxon>Bacteria</taxon>
        <taxon>Bacillati</taxon>
        <taxon>Actinomycetota</taxon>
        <taxon>Actinomycetes</taxon>
        <taxon>Micrococcales</taxon>
        <taxon>Micrococcaceae</taxon>
        <taxon>Arthrobacter</taxon>
    </lineage>
</organism>
<evidence type="ECO:0000313" key="3">
    <source>
        <dbReference type="EMBL" id="MBO1267662.1"/>
    </source>
</evidence>
<feature type="transmembrane region" description="Helical" evidence="1">
    <location>
        <begin position="131"/>
        <end position="152"/>
    </location>
</feature>
<evidence type="ECO:0000256" key="1">
    <source>
        <dbReference type="SAM" id="Phobius"/>
    </source>
</evidence>
<dbReference type="GO" id="GO:0004175">
    <property type="term" value="F:endopeptidase activity"/>
    <property type="evidence" value="ECO:0007669"/>
    <property type="project" value="UniProtKB-ARBA"/>
</dbReference>
<reference evidence="3" key="1">
    <citation type="submission" date="2021-03" db="EMBL/GenBank/DDBJ databases">
        <title>A new species, PO-11, isolated from a karst cave deposit.</title>
        <authorList>
            <person name="Zhaoxiaoyong W."/>
        </authorList>
    </citation>
    <scope>NUCLEOTIDE SEQUENCE</scope>
    <source>
        <strain evidence="3">PO-11</strain>
    </source>
</reference>
<dbReference type="RefSeq" id="WP_207615460.1">
    <property type="nucleotide sequence ID" value="NZ_JAFNLL010000012.1"/>
</dbReference>
<dbReference type="AlphaFoldDB" id="A0A939HB56"/>
<dbReference type="InterPro" id="IPR052710">
    <property type="entry name" value="CAAX_protease"/>
</dbReference>
<dbReference type="GO" id="GO:0008237">
    <property type="term" value="F:metallopeptidase activity"/>
    <property type="evidence" value="ECO:0007669"/>
    <property type="project" value="UniProtKB-KW"/>
</dbReference>